<dbReference type="SUPFAM" id="SSF52172">
    <property type="entry name" value="CheY-like"/>
    <property type="match status" value="2"/>
</dbReference>
<keyword evidence="5" id="KW-1185">Reference proteome</keyword>
<accession>A0A7W9SNK3</accession>
<dbReference type="AlphaFoldDB" id="A0A7W9SNK3"/>
<keyword evidence="1" id="KW-0597">Phosphoprotein</keyword>
<dbReference type="EMBL" id="JACHGW010000002">
    <property type="protein sequence ID" value="MBB6049925.1"/>
    <property type="molecule type" value="Genomic_DNA"/>
</dbReference>
<protein>
    <submittedName>
        <fullName evidence="4">DNA-binding response OmpR family regulator</fullName>
    </submittedName>
</protein>
<dbReference type="PANTHER" id="PTHR44591:SF3">
    <property type="entry name" value="RESPONSE REGULATORY DOMAIN-CONTAINING PROTEIN"/>
    <property type="match status" value="1"/>
</dbReference>
<organism evidence="4 5">
    <name type="scientific">Armatimonas rosea</name>
    <dbReference type="NCBI Taxonomy" id="685828"/>
    <lineage>
        <taxon>Bacteria</taxon>
        <taxon>Bacillati</taxon>
        <taxon>Armatimonadota</taxon>
        <taxon>Armatimonadia</taxon>
        <taxon>Armatimonadales</taxon>
        <taxon>Armatimonadaceae</taxon>
        <taxon>Armatimonas</taxon>
    </lineage>
</organism>
<dbReference type="GO" id="GO:0003677">
    <property type="term" value="F:DNA binding"/>
    <property type="evidence" value="ECO:0007669"/>
    <property type="project" value="UniProtKB-KW"/>
</dbReference>
<keyword evidence="4" id="KW-0238">DNA-binding</keyword>
<evidence type="ECO:0000256" key="2">
    <source>
        <dbReference type="PROSITE-ProRule" id="PRU00169"/>
    </source>
</evidence>
<dbReference type="InterPro" id="IPR011006">
    <property type="entry name" value="CheY-like_superfamily"/>
</dbReference>
<dbReference type="Proteomes" id="UP000520814">
    <property type="component" value="Unassembled WGS sequence"/>
</dbReference>
<comment type="caution">
    <text evidence="2">Lacks conserved residue(s) required for the propagation of feature annotation.</text>
</comment>
<dbReference type="PANTHER" id="PTHR44591">
    <property type="entry name" value="STRESS RESPONSE REGULATOR PROTEIN 1"/>
    <property type="match status" value="1"/>
</dbReference>
<proteinExistence type="predicted"/>
<dbReference type="GO" id="GO:0000160">
    <property type="term" value="P:phosphorelay signal transduction system"/>
    <property type="evidence" value="ECO:0007669"/>
    <property type="project" value="InterPro"/>
</dbReference>
<feature type="domain" description="Response regulatory" evidence="3">
    <location>
        <begin position="1"/>
        <end position="84"/>
    </location>
</feature>
<dbReference type="PROSITE" id="PS50110">
    <property type="entry name" value="RESPONSE_REGULATORY"/>
    <property type="match status" value="1"/>
</dbReference>
<sequence length="228" mass="25596">MEAAKQTLQETRVDAVIVSWELPELRGQELVLWIRQQPPRIGRQLVIIAVGNVAPVITSASPVDIFVPRPCNPDELLAFLKRLIIAQKALLLVQESEHVRERMTQWLAPLDFVMTVCADQDEALALLSERSFDCLVLGIFGENGADRRLSETARKQQELHGSWVVLIVPLSNEVPTSWAQDSSWPNAILPIPFGEAILQDMALGRTAGTIPPLCYDYQRLRAQFHRTV</sequence>
<comment type="caution">
    <text evidence="4">The sequence shown here is derived from an EMBL/GenBank/DDBJ whole genome shotgun (WGS) entry which is preliminary data.</text>
</comment>
<name>A0A7W9SNK3_ARMRO</name>
<dbReference type="InterPro" id="IPR050595">
    <property type="entry name" value="Bact_response_regulator"/>
</dbReference>
<reference evidence="4 5" key="1">
    <citation type="submission" date="2020-08" db="EMBL/GenBank/DDBJ databases">
        <title>Genomic Encyclopedia of Type Strains, Phase IV (KMG-IV): sequencing the most valuable type-strain genomes for metagenomic binning, comparative biology and taxonomic classification.</title>
        <authorList>
            <person name="Goeker M."/>
        </authorList>
    </citation>
    <scope>NUCLEOTIDE SEQUENCE [LARGE SCALE GENOMIC DNA]</scope>
    <source>
        <strain evidence="4 5">DSM 23562</strain>
    </source>
</reference>
<evidence type="ECO:0000313" key="5">
    <source>
        <dbReference type="Proteomes" id="UP000520814"/>
    </source>
</evidence>
<evidence type="ECO:0000256" key="1">
    <source>
        <dbReference type="ARBA" id="ARBA00022553"/>
    </source>
</evidence>
<evidence type="ECO:0000313" key="4">
    <source>
        <dbReference type="EMBL" id="MBB6049925.1"/>
    </source>
</evidence>
<dbReference type="Gene3D" id="3.40.50.2300">
    <property type="match status" value="1"/>
</dbReference>
<dbReference type="InterPro" id="IPR001789">
    <property type="entry name" value="Sig_transdc_resp-reg_receiver"/>
</dbReference>
<evidence type="ECO:0000259" key="3">
    <source>
        <dbReference type="PROSITE" id="PS50110"/>
    </source>
</evidence>
<gene>
    <name evidence="4" type="ORF">HNQ39_001716</name>
</gene>